<gene>
    <name evidence="2" type="ORF">BTMF_LOCUS2668</name>
</gene>
<reference evidence="2 3" key="2">
    <citation type="submission" date="2018-11" db="EMBL/GenBank/DDBJ databases">
        <authorList>
            <consortium name="Pathogen Informatics"/>
        </authorList>
    </citation>
    <scope>NUCLEOTIDE SEQUENCE [LARGE SCALE GENOMIC DNA]</scope>
</reference>
<feature type="region of interest" description="Disordered" evidence="1">
    <location>
        <begin position="1"/>
        <end position="86"/>
    </location>
</feature>
<protein>
    <submittedName>
        <fullName evidence="4">Transformer</fullName>
    </submittedName>
</protein>
<dbReference type="EMBL" id="UZAG01002259">
    <property type="protein sequence ID" value="VDO13068.1"/>
    <property type="molecule type" value="Genomic_DNA"/>
</dbReference>
<feature type="region of interest" description="Disordered" evidence="1">
    <location>
        <begin position="99"/>
        <end position="121"/>
    </location>
</feature>
<accession>A0A0R3QAI7</accession>
<name>A0A0R3QAI7_9BILA</name>
<reference evidence="4" key="1">
    <citation type="submission" date="2017-02" db="UniProtKB">
        <authorList>
            <consortium name="WormBaseParasite"/>
        </authorList>
    </citation>
    <scope>IDENTIFICATION</scope>
</reference>
<evidence type="ECO:0000256" key="1">
    <source>
        <dbReference type="SAM" id="MobiDB-lite"/>
    </source>
</evidence>
<keyword evidence="3" id="KW-1185">Reference proteome</keyword>
<evidence type="ECO:0000313" key="4">
    <source>
        <dbReference type="WBParaSite" id="BTMF_0000335601-mRNA-1"/>
    </source>
</evidence>
<dbReference type="WBParaSite" id="BTMF_0000335601-mRNA-1">
    <property type="protein sequence ID" value="BTMF_0000335601-mRNA-1"/>
    <property type="gene ID" value="BTMF_0000335601"/>
</dbReference>
<organism evidence="4">
    <name type="scientific">Brugia timori</name>
    <dbReference type="NCBI Taxonomy" id="42155"/>
    <lineage>
        <taxon>Eukaryota</taxon>
        <taxon>Metazoa</taxon>
        <taxon>Ecdysozoa</taxon>
        <taxon>Nematoda</taxon>
        <taxon>Chromadorea</taxon>
        <taxon>Rhabditida</taxon>
        <taxon>Spirurina</taxon>
        <taxon>Spiruromorpha</taxon>
        <taxon>Filarioidea</taxon>
        <taxon>Onchocercidae</taxon>
        <taxon>Brugia</taxon>
    </lineage>
</organism>
<dbReference type="Proteomes" id="UP000280834">
    <property type="component" value="Unassembled WGS sequence"/>
</dbReference>
<evidence type="ECO:0000313" key="3">
    <source>
        <dbReference type="Proteomes" id="UP000280834"/>
    </source>
</evidence>
<sequence>MGVTTRDESPPANVASDPRESSMQQQQLQVRSRRGIKRYRMPRSLSRTSPVSAKRQRSLSLISRRNNIEYSSESNEEPMRQSSQISYITERNYPIRSRRNMRTSGRRLLPPRSLRRRRRSSQRYLRSRLYGRLRHVNSGRIKGRSFKTFT</sequence>
<feature type="compositionally biased region" description="Low complexity" evidence="1">
    <location>
        <begin position="63"/>
        <end position="73"/>
    </location>
</feature>
<evidence type="ECO:0000313" key="2">
    <source>
        <dbReference type="EMBL" id="VDO13068.1"/>
    </source>
</evidence>
<feature type="compositionally biased region" description="Polar residues" evidence="1">
    <location>
        <begin position="21"/>
        <end position="30"/>
    </location>
</feature>
<feature type="compositionally biased region" description="Basic residues" evidence="1">
    <location>
        <begin position="31"/>
        <end position="41"/>
    </location>
</feature>
<dbReference type="AlphaFoldDB" id="A0A0R3QAI7"/>
<proteinExistence type="predicted"/>